<name>A0A4U3KTN8_9BACT</name>
<dbReference type="EMBL" id="SZQL01000035">
    <property type="protein sequence ID" value="TKK64357.1"/>
    <property type="molecule type" value="Genomic_DNA"/>
</dbReference>
<sequence>MIKYIFILTTIISGCANKSSDIKLQGSIDTLIQVVHQNDLSILYNVSIKPREYSIESEKQIVRFQVRLNKKTFSIPVFDGDIPFSKGNYFDLFAYYQLKNIHNRDSAIIQGKDYSDRVMGLYRVLKVHEILGGLPNVGELVIFKLLDGSQILFIPDTSKIFNNKWKESVYLSSKKIDKNLYIINK</sequence>
<gene>
    <name evidence="1" type="ORF">FC093_22650</name>
</gene>
<keyword evidence="2" id="KW-1185">Reference proteome</keyword>
<dbReference type="PROSITE" id="PS51257">
    <property type="entry name" value="PROKAR_LIPOPROTEIN"/>
    <property type="match status" value="1"/>
</dbReference>
<reference evidence="1 2" key="1">
    <citation type="submission" date="2019-05" db="EMBL/GenBank/DDBJ databases">
        <title>Panacibacter sp. strain 17mud1-8 Genome sequencing and assembly.</title>
        <authorList>
            <person name="Chhetri G."/>
        </authorList>
    </citation>
    <scope>NUCLEOTIDE SEQUENCE [LARGE SCALE GENOMIC DNA]</scope>
    <source>
        <strain evidence="1 2">17mud1-8</strain>
    </source>
</reference>
<comment type="caution">
    <text evidence="1">The sequence shown here is derived from an EMBL/GenBank/DDBJ whole genome shotgun (WGS) entry which is preliminary data.</text>
</comment>
<accession>A0A4U3KTN8</accession>
<dbReference type="AlphaFoldDB" id="A0A4U3KTN8"/>
<organism evidence="1 2">
    <name type="scientific">Ilyomonas limi</name>
    <dbReference type="NCBI Taxonomy" id="2575867"/>
    <lineage>
        <taxon>Bacteria</taxon>
        <taxon>Pseudomonadati</taxon>
        <taxon>Bacteroidota</taxon>
        <taxon>Chitinophagia</taxon>
        <taxon>Chitinophagales</taxon>
        <taxon>Chitinophagaceae</taxon>
        <taxon>Ilyomonas</taxon>
    </lineage>
</organism>
<dbReference type="OrthoDB" id="1234616at2"/>
<dbReference type="RefSeq" id="WP_137264104.1">
    <property type="nucleotide sequence ID" value="NZ_SZQL01000035.1"/>
</dbReference>
<evidence type="ECO:0000313" key="1">
    <source>
        <dbReference type="EMBL" id="TKK64357.1"/>
    </source>
</evidence>
<protein>
    <submittedName>
        <fullName evidence="1">Uncharacterized protein</fullName>
    </submittedName>
</protein>
<evidence type="ECO:0000313" key="2">
    <source>
        <dbReference type="Proteomes" id="UP000305848"/>
    </source>
</evidence>
<dbReference type="Proteomes" id="UP000305848">
    <property type="component" value="Unassembled WGS sequence"/>
</dbReference>
<proteinExistence type="predicted"/>